<evidence type="ECO:0000256" key="1">
    <source>
        <dbReference type="ARBA" id="ARBA00004651"/>
    </source>
</evidence>
<keyword evidence="5 6" id="KW-0472">Membrane</keyword>
<dbReference type="RefSeq" id="WP_015723179.1">
    <property type="nucleotide sequence ID" value="NC_014972.1"/>
</dbReference>
<dbReference type="PANTHER" id="PTHR42709:SF6">
    <property type="entry name" value="UNDECAPRENYL PHOSPHATE TRANSPORTER A"/>
    <property type="match status" value="1"/>
</dbReference>
<keyword evidence="9" id="KW-1185">Reference proteome</keyword>
<reference evidence="8 9" key="1">
    <citation type="journal article" date="2011" name="Stand. Genomic Sci.">
        <title>Complete genome sequence of Desulfobulbus propionicus type strain (1pr3).</title>
        <authorList>
            <person name="Pagani I."/>
            <person name="Lapidus A."/>
            <person name="Nolan M."/>
            <person name="Lucas S."/>
            <person name="Hammon N."/>
            <person name="Deshpande S."/>
            <person name="Cheng J.F."/>
            <person name="Chertkov O."/>
            <person name="Davenport K."/>
            <person name="Tapia R."/>
            <person name="Han C."/>
            <person name="Goodwin L."/>
            <person name="Pitluck S."/>
            <person name="Liolios K."/>
            <person name="Mavromatis K."/>
            <person name="Ivanova N."/>
            <person name="Mikhailova N."/>
            <person name="Pati A."/>
            <person name="Chen A."/>
            <person name="Palaniappan K."/>
            <person name="Land M."/>
            <person name="Hauser L."/>
            <person name="Chang Y.J."/>
            <person name="Jeffries C.D."/>
            <person name="Detter J.C."/>
            <person name="Brambilla E."/>
            <person name="Kannan K.P."/>
            <person name="Djao O.D."/>
            <person name="Rohde M."/>
            <person name="Pukall R."/>
            <person name="Spring S."/>
            <person name="Goker M."/>
            <person name="Sikorski J."/>
            <person name="Woyke T."/>
            <person name="Bristow J."/>
            <person name="Eisen J.A."/>
            <person name="Markowitz V."/>
            <person name="Hugenholtz P."/>
            <person name="Kyrpides N.C."/>
            <person name="Klenk H.P."/>
        </authorList>
    </citation>
    <scope>NUCLEOTIDE SEQUENCE [LARGE SCALE GENOMIC DNA]</scope>
    <source>
        <strain evidence="9">ATCC 33891 / DSM 2032 / 1pr3</strain>
    </source>
</reference>
<proteinExistence type="predicted"/>
<evidence type="ECO:0000256" key="6">
    <source>
        <dbReference type="SAM" id="Phobius"/>
    </source>
</evidence>
<feature type="transmembrane region" description="Helical" evidence="6">
    <location>
        <begin position="55"/>
        <end position="76"/>
    </location>
</feature>
<evidence type="ECO:0000313" key="9">
    <source>
        <dbReference type="Proteomes" id="UP000006365"/>
    </source>
</evidence>
<keyword evidence="2" id="KW-1003">Cell membrane</keyword>
<dbReference type="Proteomes" id="UP000006365">
    <property type="component" value="Chromosome"/>
</dbReference>
<accession>A0A7U4DN74</accession>
<name>A0A7U4DN74_DESPD</name>
<evidence type="ECO:0000313" key="8">
    <source>
        <dbReference type="EMBL" id="ADW16632.1"/>
    </source>
</evidence>
<sequence length="207" mass="23128">MITELISTIAVRILETTAYAGAFILMALESMIAPVPSEAVMPFVGFLVTDGKWNLWLALLSTSLGSLAGSLASYWMGYYGGKPVVLKVGKYLLLNPHDLALTERYFNQRQGLLTVFLARFIPVIRHFISIPAGMGKMPLLPFMLVSTIGATLWNGFLLYLGMRLREHWTVVQKYSHQVDIVIIVLAVIGLGWFVRSRLAARKRKLNN</sequence>
<dbReference type="EMBL" id="CP002364">
    <property type="protein sequence ID" value="ADW16632.1"/>
    <property type="molecule type" value="Genomic_DNA"/>
</dbReference>
<feature type="transmembrane region" description="Helical" evidence="6">
    <location>
        <begin position="20"/>
        <end position="48"/>
    </location>
</feature>
<feature type="transmembrane region" description="Helical" evidence="6">
    <location>
        <begin position="140"/>
        <end position="162"/>
    </location>
</feature>
<dbReference type="Pfam" id="PF09335">
    <property type="entry name" value="VTT_dom"/>
    <property type="match status" value="1"/>
</dbReference>
<feature type="domain" description="VTT" evidence="7">
    <location>
        <begin position="35"/>
        <end position="161"/>
    </location>
</feature>
<dbReference type="PANTHER" id="PTHR42709">
    <property type="entry name" value="ALKALINE PHOSPHATASE LIKE PROTEIN"/>
    <property type="match status" value="1"/>
</dbReference>
<gene>
    <name evidence="8" type="ordered locus">Despr_0451</name>
</gene>
<evidence type="ECO:0000256" key="2">
    <source>
        <dbReference type="ARBA" id="ARBA00022475"/>
    </source>
</evidence>
<dbReference type="AlphaFoldDB" id="A0A7U4DN74"/>
<comment type="subcellular location">
    <subcellularLocation>
        <location evidence="1">Cell membrane</location>
        <topology evidence="1">Multi-pass membrane protein</topology>
    </subcellularLocation>
</comment>
<evidence type="ECO:0000259" key="7">
    <source>
        <dbReference type="Pfam" id="PF09335"/>
    </source>
</evidence>
<protein>
    <submittedName>
        <fullName evidence="8">SNARE associated Golgi protein-related protein</fullName>
    </submittedName>
</protein>
<dbReference type="GO" id="GO:0005886">
    <property type="term" value="C:plasma membrane"/>
    <property type="evidence" value="ECO:0007669"/>
    <property type="project" value="UniProtKB-SubCell"/>
</dbReference>
<keyword evidence="3 6" id="KW-0812">Transmembrane</keyword>
<dbReference type="KEGG" id="dpr:Despr_0451"/>
<feature type="transmembrane region" description="Helical" evidence="6">
    <location>
        <begin position="174"/>
        <end position="194"/>
    </location>
</feature>
<evidence type="ECO:0000256" key="5">
    <source>
        <dbReference type="ARBA" id="ARBA00023136"/>
    </source>
</evidence>
<organism evidence="8 9">
    <name type="scientific">Desulfobulbus propionicus (strain ATCC 33891 / DSM 2032 / VKM B-1956 / 1pr3)</name>
    <dbReference type="NCBI Taxonomy" id="577650"/>
    <lineage>
        <taxon>Bacteria</taxon>
        <taxon>Pseudomonadati</taxon>
        <taxon>Thermodesulfobacteriota</taxon>
        <taxon>Desulfobulbia</taxon>
        <taxon>Desulfobulbales</taxon>
        <taxon>Desulfobulbaceae</taxon>
        <taxon>Desulfobulbus</taxon>
    </lineage>
</organism>
<evidence type="ECO:0000256" key="4">
    <source>
        <dbReference type="ARBA" id="ARBA00022989"/>
    </source>
</evidence>
<dbReference type="InterPro" id="IPR051311">
    <property type="entry name" value="DedA_domain"/>
</dbReference>
<evidence type="ECO:0000256" key="3">
    <source>
        <dbReference type="ARBA" id="ARBA00022692"/>
    </source>
</evidence>
<keyword evidence="4 6" id="KW-1133">Transmembrane helix</keyword>
<dbReference type="InterPro" id="IPR032816">
    <property type="entry name" value="VTT_dom"/>
</dbReference>